<protein>
    <submittedName>
        <fullName evidence="1">Uncharacterized protein</fullName>
    </submittedName>
</protein>
<accession>A0ABY5L8L0</accession>
<gene>
    <name evidence="1" type="ORF">NMP03_03550</name>
</gene>
<dbReference type="InterPro" id="IPR054248">
    <property type="entry name" value="DUF6975"/>
</dbReference>
<proteinExistence type="predicted"/>
<dbReference type="Proteomes" id="UP001058533">
    <property type="component" value="Chromosome"/>
</dbReference>
<dbReference type="RefSeq" id="WP_256507160.1">
    <property type="nucleotide sequence ID" value="NZ_CP101740.1"/>
</dbReference>
<dbReference type="EMBL" id="CP101740">
    <property type="protein sequence ID" value="UUL83319.1"/>
    <property type="molecule type" value="Genomic_DNA"/>
</dbReference>
<name>A0ABY5L8L0_9SPHN</name>
<reference evidence="1" key="1">
    <citation type="submission" date="2022-07" db="EMBL/GenBank/DDBJ databases">
        <title>Sphingomonas sp. nov., a novel bacterium isolated from the north slope of the Mount Everest.</title>
        <authorList>
            <person name="Cui X."/>
            <person name="Liu Y."/>
        </authorList>
    </citation>
    <scope>NUCLEOTIDE SEQUENCE</scope>
    <source>
        <strain evidence="1">S5-59</strain>
    </source>
</reference>
<evidence type="ECO:0000313" key="1">
    <source>
        <dbReference type="EMBL" id="UUL83319.1"/>
    </source>
</evidence>
<evidence type="ECO:0000313" key="2">
    <source>
        <dbReference type="Proteomes" id="UP001058533"/>
    </source>
</evidence>
<sequence>MPLETARMIGTSGASGALFAVVASDGTAGHRYPGTLRQPAAPTRDVTDMLHVVAMLHGRHPGIIGYAAQHTDEPGANAWLAEASTGFAEERRTLAILVAASGPLPSTPGQAESEAAVIAQHHAFDMLSQSDRRGCALGTAAALVLDWHAVRILLDRAATRMGIDIATAALPSPVDSAVMIDGFATTSAVERALLFGAQQFAAQQRGLWSLLEARSIARNHS</sequence>
<dbReference type="Pfam" id="PF22391">
    <property type="entry name" value="DUF6975"/>
    <property type="match status" value="1"/>
</dbReference>
<organism evidence="1 2">
    <name type="scientific">Sphingomonas qomolangmaensis</name>
    <dbReference type="NCBI Taxonomy" id="2918765"/>
    <lineage>
        <taxon>Bacteria</taxon>
        <taxon>Pseudomonadati</taxon>
        <taxon>Pseudomonadota</taxon>
        <taxon>Alphaproteobacteria</taxon>
        <taxon>Sphingomonadales</taxon>
        <taxon>Sphingomonadaceae</taxon>
        <taxon>Sphingomonas</taxon>
    </lineage>
</organism>
<keyword evidence="2" id="KW-1185">Reference proteome</keyword>